<dbReference type="EMBL" id="BGPR01001638">
    <property type="protein sequence ID" value="GBM58542.1"/>
    <property type="molecule type" value="Genomic_DNA"/>
</dbReference>
<feature type="compositionally biased region" description="Basic and acidic residues" evidence="4">
    <location>
        <begin position="151"/>
        <end position="167"/>
    </location>
</feature>
<dbReference type="GO" id="GO:0061630">
    <property type="term" value="F:ubiquitin protein ligase activity"/>
    <property type="evidence" value="ECO:0007669"/>
    <property type="project" value="TreeGrafter"/>
</dbReference>
<accession>A0A4Y2GX02</accession>
<feature type="domain" description="RING-type" evidence="5">
    <location>
        <begin position="194"/>
        <end position="234"/>
    </location>
</feature>
<dbReference type="GO" id="GO:0008270">
    <property type="term" value="F:zinc ion binding"/>
    <property type="evidence" value="ECO:0007669"/>
    <property type="project" value="UniProtKB-KW"/>
</dbReference>
<name>A0A4Y2GX02_ARAVE</name>
<dbReference type="PROSITE" id="PS50089">
    <property type="entry name" value="ZF_RING_2"/>
    <property type="match status" value="1"/>
</dbReference>
<gene>
    <name evidence="6" type="ORF">AVEN_268614_1</name>
</gene>
<dbReference type="SUPFAM" id="SSF57850">
    <property type="entry name" value="RING/U-box"/>
    <property type="match status" value="1"/>
</dbReference>
<dbReference type="PANTHER" id="PTHR22765">
    <property type="entry name" value="RING FINGER AND PROTEASE ASSOCIATED DOMAIN-CONTAINING"/>
    <property type="match status" value="1"/>
</dbReference>
<dbReference type="InterPro" id="IPR001841">
    <property type="entry name" value="Znf_RING"/>
</dbReference>
<dbReference type="GO" id="GO:0006511">
    <property type="term" value="P:ubiquitin-dependent protein catabolic process"/>
    <property type="evidence" value="ECO:0007669"/>
    <property type="project" value="TreeGrafter"/>
</dbReference>
<keyword evidence="7" id="KW-1185">Reference proteome</keyword>
<dbReference type="InterPro" id="IPR013083">
    <property type="entry name" value="Znf_RING/FYVE/PHD"/>
</dbReference>
<dbReference type="Pfam" id="PF13639">
    <property type="entry name" value="zf-RING_2"/>
    <property type="match status" value="1"/>
</dbReference>
<dbReference type="Gene3D" id="3.30.40.10">
    <property type="entry name" value="Zinc/RING finger domain, C3HC4 (zinc finger)"/>
    <property type="match status" value="1"/>
</dbReference>
<feature type="region of interest" description="Disordered" evidence="4">
    <location>
        <begin position="143"/>
        <end position="189"/>
    </location>
</feature>
<evidence type="ECO:0000256" key="4">
    <source>
        <dbReference type="SAM" id="MobiDB-lite"/>
    </source>
</evidence>
<organism evidence="6 7">
    <name type="scientific">Araneus ventricosus</name>
    <name type="common">Orbweaver spider</name>
    <name type="synonym">Epeira ventricosa</name>
    <dbReference type="NCBI Taxonomy" id="182803"/>
    <lineage>
        <taxon>Eukaryota</taxon>
        <taxon>Metazoa</taxon>
        <taxon>Ecdysozoa</taxon>
        <taxon>Arthropoda</taxon>
        <taxon>Chelicerata</taxon>
        <taxon>Arachnida</taxon>
        <taxon>Araneae</taxon>
        <taxon>Araneomorphae</taxon>
        <taxon>Entelegynae</taxon>
        <taxon>Araneoidea</taxon>
        <taxon>Araneidae</taxon>
        <taxon>Araneus</taxon>
    </lineage>
</organism>
<evidence type="ECO:0000259" key="5">
    <source>
        <dbReference type="PROSITE" id="PS50089"/>
    </source>
</evidence>
<dbReference type="AlphaFoldDB" id="A0A4Y2GX02"/>
<dbReference type="Proteomes" id="UP000499080">
    <property type="component" value="Unassembled WGS sequence"/>
</dbReference>
<evidence type="ECO:0000313" key="6">
    <source>
        <dbReference type="EMBL" id="GBM58542.1"/>
    </source>
</evidence>
<evidence type="ECO:0000256" key="3">
    <source>
        <dbReference type="PROSITE-ProRule" id="PRU00175"/>
    </source>
</evidence>
<keyword evidence="2" id="KW-0862">Zinc</keyword>
<dbReference type="InterPro" id="IPR051826">
    <property type="entry name" value="E3_ubiquitin-ligase_domain"/>
</dbReference>
<feature type="compositionally biased region" description="Polar residues" evidence="4">
    <location>
        <begin position="168"/>
        <end position="188"/>
    </location>
</feature>
<evidence type="ECO:0000256" key="2">
    <source>
        <dbReference type="ARBA" id="ARBA00022833"/>
    </source>
</evidence>
<comment type="caution">
    <text evidence="6">The sequence shown here is derived from an EMBL/GenBank/DDBJ whole genome shotgun (WGS) entry which is preliminary data.</text>
</comment>
<evidence type="ECO:0000256" key="1">
    <source>
        <dbReference type="ARBA" id="ARBA00022771"/>
    </source>
</evidence>
<proteinExistence type="predicted"/>
<reference evidence="6 7" key="1">
    <citation type="journal article" date="2019" name="Sci. Rep.">
        <title>Orb-weaving spider Araneus ventricosus genome elucidates the spidroin gene catalogue.</title>
        <authorList>
            <person name="Kono N."/>
            <person name="Nakamura H."/>
            <person name="Ohtoshi R."/>
            <person name="Moran D.A.P."/>
            <person name="Shinohara A."/>
            <person name="Yoshida Y."/>
            <person name="Fujiwara M."/>
            <person name="Mori M."/>
            <person name="Tomita M."/>
            <person name="Arakawa K."/>
        </authorList>
    </citation>
    <scope>NUCLEOTIDE SEQUENCE [LARGE SCALE GENOMIC DNA]</scope>
</reference>
<evidence type="ECO:0000313" key="7">
    <source>
        <dbReference type="Proteomes" id="UP000499080"/>
    </source>
</evidence>
<keyword evidence="1 3" id="KW-0863">Zinc-finger</keyword>
<protein>
    <recommendedName>
        <fullName evidence="5">RING-type domain-containing protein</fullName>
    </recommendedName>
</protein>
<sequence>MYGLSSPNGECDWNSNMEHVKERRSAKCVRVTQLQYYPYRYAVCNAFSILHNSGKLFQQYIVPYNPWLTKKFNAHINVEVCASVKSTVVTFEGHGTVVLRSSEKTVLHQPNLDTPLLYNNDFHKFLSTNQSLEGIVIMGGARKRNHSSDAPAERAASESAKKVKKDVSSTLMPDASNSGENTPPSGDTATECRCSVCLDTSRYKTMKSLPCSHSFHQTCIDKWLRANRSCPICRKVPMTTNDRMPLRGTGFRAGWYRVVGGGFMFVGGNVTVRRS</sequence>
<keyword evidence="1 3" id="KW-0479">Metal-binding</keyword>
<dbReference type="SMART" id="SM00184">
    <property type="entry name" value="RING"/>
    <property type="match status" value="1"/>
</dbReference>
<dbReference type="OrthoDB" id="6427083at2759"/>